<accession>A0A1I7YED8</accession>
<evidence type="ECO:0000313" key="1">
    <source>
        <dbReference type="Proteomes" id="UP000095287"/>
    </source>
</evidence>
<dbReference type="AlphaFoldDB" id="A0A1I7YED8"/>
<keyword evidence="1" id="KW-1185">Reference proteome</keyword>
<proteinExistence type="predicted"/>
<sequence>MSRRSLGLPTLIDGFKVATGQKIIRSTSSALQLQPPECSYLYRALKMEWPAATGFRAPTPHASSSHFAATMKRMWNASRTLESQHRYRPTRQEIKSALANFMCLCLYLCFMRPA</sequence>
<dbReference type="Proteomes" id="UP000095287">
    <property type="component" value="Unplaced"/>
</dbReference>
<reference evidence="2" key="1">
    <citation type="submission" date="2016-11" db="UniProtKB">
        <authorList>
            <consortium name="WormBaseParasite"/>
        </authorList>
    </citation>
    <scope>IDENTIFICATION</scope>
</reference>
<dbReference type="WBParaSite" id="L893_g15480.t1">
    <property type="protein sequence ID" value="L893_g15480.t1"/>
    <property type="gene ID" value="L893_g15480"/>
</dbReference>
<protein>
    <submittedName>
        <fullName evidence="2">Uncharacterized protein</fullName>
    </submittedName>
</protein>
<organism evidence="1 2">
    <name type="scientific">Steinernema glaseri</name>
    <dbReference type="NCBI Taxonomy" id="37863"/>
    <lineage>
        <taxon>Eukaryota</taxon>
        <taxon>Metazoa</taxon>
        <taxon>Ecdysozoa</taxon>
        <taxon>Nematoda</taxon>
        <taxon>Chromadorea</taxon>
        <taxon>Rhabditida</taxon>
        <taxon>Tylenchina</taxon>
        <taxon>Panagrolaimomorpha</taxon>
        <taxon>Strongyloidoidea</taxon>
        <taxon>Steinernematidae</taxon>
        <taxon>Steinernema</taxon>
    </lineage>
</organism>
<name>A0A1I7YED8_9BILA</name>
<evidence type="ECO:0000313" key="2">
    <source>
        <dbReference type="WBParaSite" id="L893_g15480.t1"/>
    </source>
</evidence>